<dbReference type="GO" id="GO:0019005">
    <property type="term" value="C:SCF ubiquitin ligase complex"/>
    <property type="evidence" value="ECO:0007669"/>
    <property type="project" value="TreeGrafter"/>
</dbReference>
<sequence>MMDHPCFPLELITIVLKNVTTRQELYQWTLVNSYFFEIANPKLWRRIGTVNHPDRPKRLLHSLKWAATHGRKPFPGDFISNFCIDEECPTPLMVTLTAGYARSLRELELSNMHLTGDEMEAIAIFCPLLSVLIFFECTNTFDVLEPFGEHGHNLSAFHVYVSLDEMDLLPLTLCEGLRMLYLAGCPWLTMDRAGSALLSMDQLDELDISQSSFDDPDRFLENMIFSEPYQQYRHLNDDNDNDGLLPPLGGLTRFGISCRSGTQPNMWFDFLIVRPRHLVTLCIARECVGDNLLSIMHHFLPNLKSLRLDRCFGFSSLGVREMIKHNPGLDDLQMVYSRLPRRCFPELNGEGVFLDHFIGRDELDMIRQNTGFVVDLSDDHLLPSERETLELQGSDE</sequence>
<dbReference type="Gene3D" id="3.80.10.10">
    <property type="entry name" value="Ribonuclease Inhibitor"/>
    <property type="match status" value="1"/>
</dbReference>
<keyword evidence="2" id="KW-1185">Reference proteome</keyword>
<proteinExistence type="predicted"/>
<dbReference type="GO" id="GO:0031146">
    <property type="term" value="P:SCF-dependent proteasomal ubiquitin-dependent protein catabolic process"/>
    <property type="evidence" value="ECO:0007669"/>
    <property type="project" value="TreeGrafter"/>
</dbReference>
<dbReference type="InterPro" id="IPR032675">
    <property type="entry name" value="LRR_dom_sf"/>
</dbReference>
<protein>
    <recommendedName>
        <fullName evidence="3">F-box domain-containing protein</fullName>
    </recommendedName>
</protein>
<dbReference type="AlphaFoldDB" id="A0A163TDN2"/>
<dbReference type="InParanoid" id="A0A163TDN2"/>
<dbReference type="EMBL" id="LT554300">
    <property type="protein sequence ID" value="SAM03832.1"/>
    <property type="molecule type" value="Genomic_DNA"/>
</dbReference>
<gene>
    <name evidence="1" type="primary">ABSGL_09686.1 scaffold 11583</name>
</gene>
<organism evidence="1">
    <name type="scientific">Absidia glauca</name>
    <name type="common">Pin mould</name>
    <dbReference type="NCBI Taxonomy" id="4829"/>
    <lineage>
        <taxon>Eukaryota</taxon>
        <taxon>Fungi</taxon>
        <taxon>Fungi incertae sedis</taxon>
        <taxon>Mucoromycota</taxon>
        <taxon>Mucoromycotina</taxon>
        <taxon>Mucoromycetes</taxon>
        <taxon>Mucorales</taxon>
        <taxon>Cunninghamellaceae</taxon>
        <taxon>Absidia</taxon>
    </lineage>
</organism>
<dbReference type="PANTHER" id="PTHR13318">
    <property type="entry name" value="PARTNER OF PAIRED, ISOFORM B-RELATED"/>
    <property type="match status" value="1"/>
</dbReference>
<evidence type="ECO:0000313" key="2">
    <source>
        <dbReference type="Proteomes" id="UP000078561"/>
    </source>
</evidence>
<name>A0A163TDN2_ABSGL</name>
<accession>A0A163TDN2</accession>
<dbReference type="OrthoDB" id="10257471at2759"/>
<evidence type="ECO:0000313" key="1">
    <source>
        <dbReference type="EMBL" id="SAM03832.1"/>
    </source>
</evidence>
<evidence type="ECO:0008006" key="3">
    <source>
        <dbReference type="Google" id="ProtNLM"/>
    </source>
</evidence>
<dbReference type="SUPFAM" id="SSF52047">
    <property type="entry name" value="RNI-like"/>
    <property type="match status" value="1"/>
</dbReference>
<dbReference type="Proteomes" id="UP000078561">
    <property type="component" value="Unassembled WGS sequence"/>
</dbReference>
<reference evidence="1" key="1">
    <citation type="submission" date="2016-04" db="EMBL/GenBank/DDBJ databases">
        <authorList>
            <person name="Evans L.H."/>
            <person name="Alamgir A."/>
            <person name="Owens N."/>
            <person name="Weber N.D."/>
            <person name="Virtaneva K."/>
            <person name="Barbian K."/>
            <person name="Babar A."/>
            <person name="Rosenke K."/>
        </authorList>
    </citation>
    <scope>NUCLEOTIDE SEQUENCE [LARGE SCALE GENOMIC DNA]</scope>
    <source>
        <strain evidence="1">CBS 101.48</strain>
    </source>
</reference>